<keyword evidence="2" id="KW-1185">Reference proteome</keyword>
<organism evidence="1 2">
    <name type="scientific">Dreissena polymorpha</name>
    <name type="common">Zebra mussel</name>
    <name type="synonym">Mytilus polymorpha</name>
    <dbReference type="NCBI Taxonomy" id="45954"/>
    <lineage>
        <taxon>Eukaryota</taxon>
        <taxon>Metazoa</taxon>
        <taxon>Spiralia</taxon>
        <taxon>Lophotrochozoa</taxon>
        <taxon>Mollusca</taxon>
        <taxon>Bivalvia</taxon>
        <taxon>Autobranchia</taxon>
        <taxon>Heteroconchia</taxon>
        <taxon>Euheterodonta</taxon>
        <taxon>Imparidentia</taxon>
        <taxon>Neoheterodontei</taxon>
        <taxon>Myida</taxon>
        <taxon>Dreissenoidea</taxon>
        <taxon>Dreissenidae</taxon>
        <taxon>Dreissena</taxon>
    </lineage>
</organism>
<reference evidence="1" key="1">
    <citation type="journal article" date="2019" name="bioRxiv">
        <title>The Genome of the Zebra Mussel, Dreissena polymorpha: A Resource for Invasive Species Research.</title>
        <authorList>
            <person name="McCartney M.A."/>
            <person name="Auch B."/>
            <person name="Kono T."/>
            <person name="Mallez S."/>
            <person name="Zhang Y."/>
            <person name="Obille A."/>
            <person name="Becker A."/>
            <person name="Abrahante J.E."/>
            <person name="Garbe J."/>
            <person name="Badalamenti J.P."/>
            <person name="Herman A."/>
            <person name="Mangelson H."/>
            <person name="Liachko I."/>
            <person name="Sullivan S."/>
            <person name="Sone E.D."/>
            <person name="Koren S."/>
            <person name="Silverstein K.A.T."/>
            <person name="Beckman K.B."/>
            <person name="Gohl D.M."/>
        </authorList>
    </citation>
    <scope>NUCLEOTIDE SEQUENCE</scope>
    <source>
        <strain evidence="1">Duluth1</strain>
        <tissue evidence="1">Whole animal</tissue>
    </source>
</reference>
<evidence type="ECO:0000313" key="1">
    <source>
        <dbReference type="EMBL" id="KAH3891551.1"/>
    </source>
</evidence>
<accession>A0A9D4NBY1</accession>
<dbReference type="Proteomes" id="UP000828390">
    <property type="component" value="Unassembled WGS sequence"/>
</dbReference>
<reference evidence="1" key="2">
    <citation type="submission" date="2020-11" db="EMBL/GenBank/DDBJ databases">
        <authorList>
            <person name="McCartney M.A."/>
            <person name="Auch B."/>
            <person name="Kono T."/>
            <person name="Mallez S."/>
            <person name="Becker A."/>
            <person name="Gohl D.M."/>
            <person name="Silverstein K.A.T."/>
            <person name="Koren S."/>
            <person name="Bechman K.B."/>
            <person name="Herman A."/>
            <person name="Abrahante J.E."/>
            <person name="Garbe J."/>
        </authorList>
    </citation>
    <scope>NUCLEOTIDE SEQUENCE</scope>
    <source>
        <strain evidence="1">Duluth1</strain>
        <tissue evidence="1">Whole animal</tissue>
    </source>
</reference>
<evidence type="ECO:0000313" key="2">
    <source>
        <dbReference type="Proteomes" id="UP000828390"/>
    </source>
</evidence>
<name>A0A9D4NBY1_DREPO</name>
<comment type="caution">
    <text evidence="1">The sequence shown here is derived from an EMBL/GenBank/DDBJ whole genome shotgun (WGS) entry which is preliminary data.</text>
</comment>
<dbReference type="EMBL" id="JAIWYP010000001">
    <property type="protein sequence ID" value="KAH3891551.1"/>
    <property type="molecule type" value="Genomic_DNA"/>
</dbReference>
<proteinExistence type="predicted"/>
<sequence length="73" mass="8429">MTPTRLIHNVHSTIFPISARSSRPIREPYTISARPCGAQLNRHQIFTRPDRDGRTTVVQSRERSCIETLRIKT</sequence>
<protein>
    <submittedName>
        <fullName evidence="1">Uncharacterized protein</fullName>
    </submittedName>
</protein>
<dbReference type="AlphaFoldDB" id="A0A9D4NBY1"/>
<gene>
    <name evidence="1" type="ORF">DPMN_015655</name>
</gene>